<evidence type="ECO:0000313" key="3">
    <source>
        <dbReference type="Proteomes" id="UP000729402"/>
    </source>
</evidence>
<proteinExistence type="predicted"/>
<dbReference type="AlphaFoldDB" id="A0A8J5W4N5"/>
<name>A0A8J5W4N5_ZIZPA</name>
<reference evidence="2" key="2">
    <citation type="submission" date="2021-02" db="EMBL/GenBank/DDBJ databases">
        <authorList>
            <person name="Kimball J.A."/>
            <person name="Haas M.W."/>
            <person name="Macchietto M."/>
            <person name="Kono T."/>
            <person name="Duquette J."/>
            <person name="Shao M."/>
        </authorList>
    </citation>
    <scope>NUCLEOTIDE SEQUENCE</scope>
    <source>
        <tissue evidence="2">Fresh leaf tissue</tissue>
    </source>
</reference>
<reference evidence="2" key="1">
    <citation type="journal article" date="2021" name="bioRxiv">
        <title>Whole Genome Assembly and Annotation of Northern Wild Rice, Zizania palustris L., Supports a Whole Genome Duplication in the Zizania Genus.</title>
        <authorList>
            <person name="Haas M."/>
            <person name="Kono T."/>
            <person name="Macchietto M."/>
            <person name="Millas R."/>
            <person name="McGilp L."/>
            <person name="Shao M."/>
            <person name="Duquette J."/>
            <person name="Hirsch C.N."/>
            <person name="Kimball J."/>
        </authorList>
    </citation>
    <scope>NUCLEOTIDE SEQUENCE</scope>
    <source>
        <tissue evidence="2">Fresh leaf tissue</tissue>
    </source>
</reference>
<evidence type="ECO:0000313" key="2">
    <source>
        <dbReference type="EMBL" id="KAG8076219.1"/>
    </source>
</evidence>
<dbReference type="Proteomes" id="UP000729402">
    <property type="component" value="Unassembled WGS sequence"/>
</dbReference>
<keyword evidence="3" id="KW-1185">Reference proteome</keyword>
<comment type="caution">
    <text evidence="2">The sequence shown here is derived from an EMBL/GenBank/DDBJ whole genome shotgun (WGS) entry which is preliminary data.</text>
</comment>
<feature type="region of interest" description="Disordered" evidence="1">
    <location>
        <begin position="54"/>
        <end position="113"/>
    </location>
</feature>
<protein>
    <submittedName>
        <fullName evidence="2">Uncharacterized protein</fullName>
    </submittedName>
</protein>
<feature type="compositionally biased region" description="Acidic residues" evidence="1">
    <location>
        <begin position="57"/>
        <end position="85"/>
    </location>
</feature>
<dbReference type="EMBL" id="JAAALK010000283">
    <property type="protein sequence ID" value="KAG8076219.1"/>
    <property type="molecule type" value="Genomic_DNA"/>
</dbReference>
<organism evidence="2 3">
    <name type="scientific">Zizania palustris</name>
    <name type="common">Northern wild rice</name>
    <dbReference type="NCBI Taxonomy" id="103762"/>
    <lineage>
        <taxon>Eukaryota</taxon>
        <taxon>Viridiplantae</taxon>
        <taxon>Streptophyta</taxon>
        <taxon>Embryophyta</taxon>
        <taxon>Tracheophyta</taxon>
        <taxon>Spermatophyta</taxon>
        <taxon>Magnoliopsida</taxon>
        <taxon>Liliopsida</taxon>
        <taxon>Poales</taxon>
        <taxon>Poaceae</taxon>
        <taxon>BOP clade</taxon>
        <taxon>Oryzoideae</taxon>
        <taxon>Oryzeae</taxon>
        <taxon>Zizaniinae</taxon>
        <taxon>Zizania</taxon>
    </lineage>
</organism>
<evidence type="ECO:0000256" key="1">
    <source>
        <dbReference type="SAM" id="MobiDB-lite"/>
    </source>
</evidence>
<sequence>MVLVCNPLGGGCCSRACQELSFTRKDWLELSHMSCRWQVPILVMDSSVLAPYVYGDDYSESEEEDGESDDEGSESEMEDEGEEDWTSNSEAKSGESDEDDDEDALNSVEELKKSVDDVPCTIDEFSKLASFSLQCLQTTGHSKFLMSV</sequence>
<gene>
    <name evidence="2" type="ORF">GUJ93_ZPchr0006g41645</name>
</gene>
<accession>A0A8J5W4N5</accession>